<dbReference type="AlphaFoldDB" id="A0A7W6HAF4"/>
<name>A0A7W6HAF4_9HYPH</name>
<dbReference type="NCBIfam" id="TIGR02215">
    <property type="entry name" value="phage_chp_gp8"/>
    <property type="match status" value="1"/>
</dbReference>
<accession>A0A7W6HAF4</accession>
<evidence type="ECO:0000313" key="2">
    <source>
        <dbReference type="Proteomes" id="UP000588647"/>
    </source>
</evidence>
<dbReference type="EMBL" id="JACIEM010000001">
    <property type="protein sequence ID" value="MBB4001589.1"/>
    <property type="molecule type" value="Genomic_DNA"/>
</dbReference>
<keyword evidence="2" id="KW-1185">Reference proteome</keyword>
<comment type="caution">
    <text evidence="1">The sequence shown here is derived from an EMBL/GenBank/DDBJ whole genome shotgun (WGS) entry which is preliminary data.</text>
</comment>
<reference evidence="1 2" key="1">
    <citation type="submission" date="2020-08" db="EMBL/GenBank/DDBJ databases">
        <title>Genomic Encyclopedia of Type Strains, Phase IV (KMG-IV): sequencing the most valuable type-strain genomes for metagenomic binning, comparative biology and taxonomic classification.</title>
        <authorList>
            <person name="Goeker M."/>
        </authorList>
    </citation>
    <scope>NUCLEOTIDE SEQUENCE [LARGE SCALE GENOMIC DNA]</scope>
    <source>
        <strain evidence="1 2">DSM 103570</strain>
    </source>
</reference>
<dbReference type="NCBIfam" id="TIGR01560">
    <property type="entry name" value="put_DNA_pack"/>
    <property type="match status" value="1"/>
</dbReference>
<dbReference type="Gene3D" id="1.10.3230.30">
    <property type="entry name" value="Phage gp6-like head-tail connector protein"/>
    <property type="match status" value="1"/>
</dbReference>
<organism evidence="1 2">
    <name type="scientific">Aurantimonas endophytica</name>
    <dbReference type="NCBI Taxonomy" id="1522175"/>
    <lineage>
        <taxon>Bacteria</taxon>
        <taxon>Pseudomonadati</taxon>
        <taxon>Pseudomonadota</taxon>
        <taxon>Alphaproteobacteria</taxon>
        <taxon>Hyphomicrobiales</taxon>
        <taxon>Aurantimonadaceae</taxon>
        <taxon>Aurantimonas</taxon>
    </lineage>
</organism>
<dbReference type="Proteomes" id="UP000588647">
    <property type="component" value="Unassembled WGS sequence"/>
</dbReference>
<sequence>MRVVVITPPEPILSWDEAKAHLRLDDDEERVYVESLIAAAQGWIDGPDGWLGRSVGLQTLEFRACGFSRDLLPYRPIVSVESVTYLDRDGEEQVIDPASYEIRNGYLLPATGTSWPWLYSDDEAVRIRYVTGQETPPAAIKQAMLLLIAQWFSFRSNVAEDGAPAELPMAVEALLNTYRVWS</sequence>
<dbReference type="RefSeq" id="WP_183206101.1">
    <property type="nucleotide sequence ID" value="NZ_JAAAMM010000001.1"/>
</dbReference>
<dbReference type="CDD" id="cd08054">
    <property type="entry name" value="gp6"/>
    <property type="match status" value="1"/>
</dbReference>
<protein>
    <submittedName>
        <fullName evidence="1">Putative phiE125 gp8 family phage protein</fullName>
    </submittedName>
</protein>
<gene>
    <name evidence="1" type="ORF">GGR03_000636</name>
</gene>
<dbReference type="InterPro" id="IPR006450">
    <property type="entry name" value="Phage_HK97_gp6-like"/>
</dbReference>
<proteinExistence type="predicted"/>
<evidence type="ECO:0000313" key="1">
    <source>
        <dbReference type="EMBL" id="MBB4001589.1"/>
    </source>
</evidence>
<dbReference type="InterPro" id="IPR011738">
    <property type="entry name" value="Phage_CHP"/>
</dbReference>